<dbReference type="Pfam" id="PF00561">
    <property type="entry name" value="Abhydrolase_1"/>
    <property type="match status" value="1"/>
</dbReference>
<dbReference type="InterPro" id="IPR029058">
    <property type="entry name" value="AB_hydrolase_fold"/>
</dbReference>
<dbReference type="InterPro" id="IPR000073">
    <property type="entry name" value="AB_hydrolase_1"/>
</dbReference>
<dbReference type="RefSeq" id="WP_376979428.1">
    <property type="nucleotide sequence ID" value="NZ_JBHSDQ010000010.1"/>
</dbReference>
<feature type="domain" description="AB hydrolase-1" evidence="1">
    <location>
        <begin position="84"/>
        <end position="273"/>
    </location>
</feature>
<gene>
    <name evidence="2" type="ORF">ACFO0G_18385</name>
</gene>
<evidence type="ECO:0000259" key="1">
    <source>
        <dbReference type="Pfam" id="PF00561"/>
    </source>
</evidence>
<keyword evidence="3" id="KW-1185">Reference proteome</keyword>
<proteinExistence type="predicted"/>
<accession>A0ABV8WNK4</accession>
<dbReference type="SUPFAM" id="SSF53474">
    <property type="entry name" value="alpha/beta-Hydrolases"/>
    <property type="match status" value="1"/>
</dbReference>
<reference evidence="3" key="1">
    <citation type="journal article" date="2019" name="Int. J. Syst. Evol. Microbiol.">
        <title>The Global Catalogue of Microorganisms (GCM) 10K type strain sequencing project: providing services to taxonomists for standard genome sequencing and annotation.</title>
        <authorList>
            <consortium name="The Broad Institute Genomics Platform"/>
            <consortium name="The Broad Institute Genome Sequencing Center for Infectious Disease"/>
            <person name="Wu L."/>
            <person name="Ma J."/>
        </authorList>
    </citation>
    <scope>NUCLEOTIDE SEQUENCE [LARGE SCALE GENOMIC DNA]</scope>
    <source>
        <strain evidence="3">PJ61</strain>
    </source>
</reference>
<sequence length="285" mass="31003">MTAQLPPVPAGEAILSAARRFTAAHGRKLKVGEVEWRYARLGEGPPVLWLTGGLRRAGLGYDFLGRLARNHAVVAPDYAPVKRFTDFDDGVSAILRAEGIERCDAVGQSYGGLLAQAFLAAHPGRINRLVLSSSGPADYGRLWVPALAVAILAARVLPKRWSASLLLAGLTGLLPAGSDPDGNWAAVLRHTVRHDLTRADMVSHFSVAADVARRQLVRPERFQQWRGDAVVLRAENDRTQDAGDIPRLQRLLGRRVRTISMGPAGHTAALLEPERYVQWLEKALG</sequence>
<dbReference type="EMBL" id="JBHSDQ010000010">
    <property type="protein sequence ID" value="MFC4398064.1"/>
    <property type="molecule type" value="Genomic_DNA"/>
</dbReference>
<name>A0ABV8WNK4_9MICC</name>
<dbReference type="Gene3D" id="3.40.50.1820">
    <property type="entry name" value="alpha/beta hydrolase"/>
    <property type="match status" value="1"/>
</dbReference>
<evidence type="ECO:0000313" key="2">
    <source>
        <dbReference type="EMBL" id="MFC4398064.1"/>
    </source>
</evidence>
<organism evidence="2 3">
    <name type="scientific">Arthrobacter sedimenti</name>
    <dbReference type="NCBI Taxonomy" id="2694931"/>
    <lineage>
        <taxon>Bacteria</taxon>
        <taxon>Bacillati</taxon>
        <taxon>Actinomycetota</taxon>
        <taxon>Actinomycetes</taxon>
        <taxon>Micrococcales</taxon>
        <taxon>Micrococcaceae</taxon>
        <taxon>Arthrobacter</taxon>
    </lineage>
</organism>
<comment type="caution">
    <text evidence="2">The sequence shown here is derived from an EMBL/GenBank/DDBJ whole genome shotgun (WGS) entry which is preliminary data.</text>
</comment>
<keyword evidence="2" id="KW-0378">Hydrolase</keyword>
<evidence type="ECO:0000313" key="3">
    <source>
        <dbReference type="Proteomes" id="UP001595778"/>
    </source>
</evidence>
<protein>
    <submittedName>
        <fullName evidence="2">Alpha/beta hydrolase</fullName>
    </submittedName>
</protein>
<dbReference type="GO" id="GO:0016787">
    <property type="term" value="F:hydrolase activity"/>
    <property type="evidence" value="ECO:0007669"/>
    <property type="project" value="UniProtKB-KW"/>
</dbReference>
<dbReference type="Proteomes" id="UP001595778">
    <property type="component" value="Unassembled WGS sequence"/>
</dbReference>